<proteinExistence type="predicted"/>
<evidence type="ECO:0000259" key="1">
    <source>
        <dbReference type="Pfam" id="PF02517"/>
    </source>
</evidence>
<accession>A0ABV2WYE9</accession>
<feature type="domain" description="CAAX prenyl protease 2/Lysostaphin resistance protein A-like" evidence="1">
    <location>
        <begin position="99"/>
        <end position="192"/>
    </location>
</feature>
<comment type="caution">
    <text evidence="2">The sequence shown here is derived from an EMBL/GenBank/DDBJ whole genome shotgun (WGS) entry which is preliminary data.</text>
</comment>
<dbReference type="EMBL" id="JBEYBF010000029">
    <property type="protein sequence ID" value="MEU1955907.1"/>
    <property type="molecule type" value="Genomic_DNA"/>
</dbReference>
<protein>
    <submittedName>
        <fullName evidence="2">CPBP family intramembrane glutamic endopeptidase</fullName>
        <ecNumber evidence="2">3.4.-.-</ecNumber>
    </submittedName>
</protein>
<dbReference type="EC" id="3.4.-.-" evidence="2"/>
<dbReference type="GO" id="GO:0016787">
    <property type="term" value="F:hydrolase activity"/>
    <property type="evidence" value="ECO:0007669"/>
    <property type="project" value="UniProtKB-KW"/>
</dbReference>
<sequence length="208" mass="21786">MRVRVVGAVGLPLLWNNVVLPRLRLDHRGRMAVNALAATGYALAFGGRPRWTSARALRDGIGCAGIVAAGYAVASAVPPLRRALSASQDRAPEVSTVEWVAVQIPLGTAYTEELIFRATLEPLLDSQFGDRAGRLLGAAAFGLWHIHPARAAGDGVPATVAFTGAAGLLFGTLYRHTGSAAAPALLHWAVNAGGALVPRLLRGNRTMN</sequence>
<gene>
    <name evidence="2" type="ORF">ABZ510_29115</name>
</gene>
<reference evidence="2 3" key="1">
    <citation type="submission" date="2024-06" db="EMBL/GenBank/DDBJ databases">
        <title>The Natural Products Discovery Center: Release of the First 8490 Sequenced Strains for Exploring Actinobacteria Biosynthetic Diversity.</title>
        <authorList>
            <person name="Kalkreuter E."/>
            <person name="Kautsar S.A."/>
            <person name="Yang D."/>
            <person name="Bader C.D."/>
            <person name="Teijaro C.N."/>
            <person name="Fluegel L."/>
            <person name="Davis C.M."/>
            <person name="Simpson J.R."/>
            <person name="Lauterbach L."/>
            <person name="Steele A.D."/>
            <person name="Gui C."/>
            <person name="Meng S."/>
            <person name="Li G."/>
            <person name="Viehrig K."/>
            <person name="Ye F."/>
            <person name="Su P."/>
            <person name="Kiefer A.F."/>
            <person name="Nichols A."/>
            <person name="Cepeda A.J."/>
            <person name="Yan W."/>
            <person name="Fan B."/>
            <person name="Jiang Y."/>
            <person name="Adhikari A."/>
            <person name="Zheng C.-J."/>
            <person name="Schuster L."/>
            <person name="Cowan T.M."/>
            <person name="Smanski M.J."/>
            <person name="Chevrette M.G."/>
            <person name="De Carvalho L.P.S."/>
            <person name="Shen B."/>
        </authorList>
    </citation>
    <scope>NUCLEOTIDE SEQUENCE [LARGE SCALE GENOMIC DNA]</scope>
    <source>
        <strain evidence="2 3">NPDC019708</strain>
    </source>
</reference>
<evidence type="ECO:0000313" key="2">
    <source>
        <dbReference type="EMBL" id="MEU1955907.1"/>
    </source>
</evidence>
<dbReference type="Pfam" id="PF02517">
    <property type="entry name" value="Rce1-like"/>
    <property type="match status" value="1"/>
</dbReference>
<keyword evidence="3" id="KW-1185">Reference proteome</keyword>
<name>A0ABV2WYE9_9NOCA</name>
<keyword evidence="2" id="KW-0378">Hydrolase</keyword>
<dbReference type="InterPro" id="IPR003675">
    <property type="entry name" value="Rce1/LyrA-like_dom"/>
</dbReference>
<organism evidence="2 3">
    <name type="scientific">Nocardia rhamnosiphila</name>
    <dbReference type="NCBI Taxonomy" id="426716"/>
    <lineage>
        <taxon>Bacteria</taxon>
        <taxon>Bacillati</taxon>
        <taxon>Actinomycetota</taxon>
        <taxon>Actinomycetes</taxon>
        <taxon>Mycobacteriales</taxon>
        <taxon>Nocardiaceae</taxon>
        <taxon>Nocardia</taxon>
    </lineage>
</organism>
<evidence type="ECO:0000313" key="3">
    <source>
        <dbReference type="Proteomes" id="UP001550628"/>
    </source>
</evidence>
<dbReference type="RefSeq" id="WP_356957382.1">
    <property type="nucleotide sequence ID" value="NZ_JBEYBD010000009.1"/>
</dbReference>
<dbReference type="Proteomes" id="UP001550628">
    <property type="component" value="Unassembled WGS sequence"/>
</dbReference>